<dbReference type="InterPro" id="IPR006194">
    <property type="entry name" value="Gly-tRNA-synth_heterodimer"/>
</dbReference>
<dbReference type="PATRIC" id="fig|216463.3.peg.1175"/>
<dbReference type="AlphaFoldDB" id="A0A0F3RTM5"/>
<evidence type="ECO:0000256" key="7">
    <source>
        <dbReference type="ARBA" id="ARBA00047937"/>
    </source>
</evidence>
<keyword evidence="3 8" id="KW-0547">Nucleotide-binding</keyword>
<protein>
    <recommendedName>
        <fullName evidence="8">Glycine--tRNA ligase beta subunit</fullName>
        <ecNumber evidence="8">6.1.1.14</ecNumber>
    </recommendedName>
    <alternativeName>
        <fullName evidence="8">Glycyl-tRNA synthetase beta subunit</fullName>
        <shortName evidence="8">GlyRS</shortName>
    </alternativeName>
</protein>
<sequence>MAHTFLLEVGLEEMPAHVVTPAIRQLQKRVADYLKEQRVSYEAIKPFSTPRRLALEITGLADKQEDVSESVKGPAKKIAQDADGQWTKPAIGFTRGQGLTTDDIVFKEFKGTEYVYVDKFIAGKPVAEVLAGLHDVITAMTFPTMMKWGTHHFEYIRPIRWLVALLDEQVIPFSILDVTTDRITQGHRFLGKEITLKTAADYEEQLTSEYVIADAAKRKALIKKQIEKIASDHDWNVTIDAGLLEEVNNLVEWPTAFEGSFDPKYLTIPDEVLITSMRDHQRFFYARSQAGDLLPNFISVRNGTDHDLQNVVAGNEKVLTARLEDAMFFYKEDQKKTIADYVDRLKTVSFHDKISTMAEKMARVEVIVKVLAQHLNLNDAQTQAAVRASQIYKFDLVTGMVGEFAELQGVMGEKYALLQGEDPAVAQAIREHYEPISADGALPTSVPGAVLALADKFDSILTFFAAGMIPSGSNDPYALRRQATGIVRITTDQQWSLPVADLANAFIAAEQAANVAPELDQTSQIAAVVAFIKERIRKIFKGVKIRYDIVDAVLGGSSTDVSQLFTAADILTAHAADDNFKAVIESLTRVIRLSQKAPKNVADITIDAAKFENDSEGELHTGIDQVAAAAPQGLNALYAALVAVQPAIADYFEATMVMADDEAVRNNRLAELTRLAHLTLQLGDLDQLIVK</sequence>
<evidence type="ECO:0000256" key="1">
    <source>
        <dbReference type="ARBA" id="ARBA00008226"/>
    </source>
</evidence>
<dbReference type="InterPro" id="IPR015944">
    <property type="entry name" value="Gly-tRNA-synth_bsu"/>
</dbReference>
<keyword evidence="6 8" id="KW-0030">Aminoacyl-tRNA synthetase</keyword>
<dbReference type="EMBL" id="JZCR01000021">
    <property type="protein sequence ID" value="KJW12142.1"/>
    <property type="molecule type" value="Genomic_DNA"/>
</dbReference>
<comment type="subcellular location">
    <subcellularLocation>
        <location evidence="8">Cytoplasm</location>
    </subcellularLocation>
</comment>
<comment type="similarity">
    <text evidence="1 8">Belongs to the class-II aminoacyl-tRNA synthetase family.</text>
</comment>
<evidence type="ECO:0000256" key="6">
    <source>
        <dbReference type="ARBA" id="ARBA00023146"/>
    </source>
</evidence>
<evidence type="ECO:0000256" key="8">
    <source>
        <dbReference type="HAMAP-Rule" id="MF_00255"/>
    </source>
</evidence>
<dbReference type="Pfam" id="PF02092">
    <property type="entry name" value="tRNA_synt_2f"/>
    <property type="match status" value="1"/>
</dbReference>
<dbReference type="GO" id="GO:0005524">
    <property type="term" value="F:ATP binding"/>
    <property type="evidence" value="ECO:0007669"/>
    <property type="project" value="UniProtKB-UniRule"/>
</dbReference>
<dbReference type="NCBIfam" id="TIGR00211">
    <property type="entry name" value="glyS"/>
    <property type="match status" value="1"/>
</dbReference>
<dbReference type="EC" id="6.1.1.14" evidence="8"/>
<keyword evidence="4 8" id="KW-0067">ATP-binding</keyword>
<keyword evidence="5 8" id="KW-0648">Protein biosynthesis</keyword>
<comment type="catalytic activity">
    <reaction evidence="7 8">
        <text>tRNA(Gly) + glycine + ATP = glycyl-tRNA(Gly) + AMP + diphosphate</text>
        <dbReference type="Rhea" id="RHEA:16013"/>
        <dbReference type="Rhea" id="RHEA-COMP:9664"/>
        <dbReference type="Rhea" id="RHEA-COMP:9683"/>
        <dbReference type="ChEBI" id="CHEBI:30616"/>
        <dbReference type="ChEBI" id="CHEBI:33019"/>
        <dbReference type="ChEBI" id="CHEBI:57305"/>
        <dbReference type="ChEBI" id="CHEBI:78442"/>
        <dbReference type="ChEBI" id="CHEBI:78522"/>
        <dbReference type="ChEBI" id="CHEBI:456215"/>
        <dbReference type="EC" id="6.1.1.14"/>
    </reaction>
</comment>
<keyword evidence="8" id="KW-0963">Cytoplasm</keyword>
<evidence type="ECO:0000256" key="2">
    <source>
        <dbReference type="ARBA" id="ARBA00022598"/>
    </source>
</evidence>
<evidence type="ECO:0000313" key="10">
    <source>
        <dbReference type="Proteomes" id="UP000033491"/>
    </source>
</evidence>
<dbReference type="GO" id="GO:0006426">
    <property type="term" value="P:glycyl-tRNA aminoacylation"/>
    <property type="evidence" value="ECO:0007669"/>
    <property type="project" value="UniProtKB-UniRule"/>
</dbReference>
<dbReference type="Proteomes" id="UP000033491">
    <property type="component" value="Unassembled WGS sequence"/>
</dbReference>
<comment type="caution">
    <text evidence="9">The sequence shown here is derived from an EMBL/GenBank/DDBJ whole genome shotgun (WGS) entry which is preliminary data.</text>
</comment>
<dbReference type="SUPFAM" id="SSF109604">
    <property type="entry name" value="HD-domain/PDEase-like"/>
    <property type="match status" value="1"/>
</dbReference>
<dbReference type="PANTHER" id="PTHR30075:SF2">
    <property type="entry name" value="GLYCINE--TRNA LIGASE, CHLOROPLASTIC_MITOCHONDRIAL 2"/>
    <property type="match status" value="1"/>
</dbReference>
<organism evidence="9 10">
    <name type="scientific">Levilactobacillus spicheri</name>
    <dbReference type="NCBI Taxonomy" id="216463"/>
    <lineage>
        <taxon>Bacteria</taxon>
        <taxon>Bacillati</taxon>
        <taxon>Bacillota</taxon>
        <taxon>Bacilli</taxon>
        <taxon>Lactobacillales</taxon>
        <taxon>Lactobacillaceae</taxon>
        <taxon>Levilactobacillus</taxon>
    </lineage>
</organism>
<dbReference type="OrthoDB" id="9775440at2"/>
<dbReference type="PANTHER" id="PTHR30075">
    <property type="entry name" value="GLYCYL-TRNA SYNTHETASE"/>
    <property type="match status" value="1"/>
</dbReference>
<dbReference type="PRINTS" id="PR01045">
    <property type="entry name" value="TRNASYNTHGB"/>
</dbReference>
<gene>
    <name evidence="8" type="primary">glyS</name>
    <name evidence="9" type="ORF">VC81_09595</name>
</gene>
<dbReference type="HAMAP" id="MF_00255">
    <property type="entry name" value="Gly_tRNA_synth_beta"/>
    <property type="match status" value="1"/>
</dbReference>
<evidence type="ECO:0000256" key="5">
    <source>
        <dbReference type="ARBA" id="ARBA00022917"/>
    </source>
</evidence>
<dbReference type="STRING" id="216463.VC81_09595"/>
<dbReference type="GO" id="GO:0004820">
    <property type="term" value="F:glycine-tRNA ligase activity"/>
    <property type="evidence" value="ECO:0007669"/>
    <property type="project" value="UniProtKB-UniRule"/>
</dbReference>
<accession>A0A0F3RTM5</accession>
<proteinExistence type="inferred from homology"/>
<reference evidence="9 10" key="1">
    <citation type="submission" date="2015-03" db="EMBL/GenBank/DDBJ databases">
        <authorList>
            <person name="Zheng J."/>
            <person name="Ganezle M."/>
        </authorList>
    </citation>
    <scope>NUCLEOTIDE SEQUENCE [LARGE SCALE GENOMIC DNA]</scope>
    <source>
        <strain evidence="9 10">LP38</strain>
    </source>
</reference>
<dbReference type="PROSITE" id="PS50861">
    <property type="entry name" value="AA_TRNA_LIGASE_II_GLYAB"/>
    <property type="match status" value="1"/>
</dbReference>
<dbReference type="RefSeq" id="WP_045807865.1">
    <property type="nucleotide sequence ID" value="NZ_JZCR01000021.1"/>
</dbReference>
<evidence type="ECO:0000256" key="4">
    <source>
        <dbReference type="ARBA" id="ARBA00022840"/>
    </source>
</evidence>
<evidence type="ECO:0000256" key="3">
    <source>
        <dbReference type="ARBA" id="ARBA00022741"/>
    </source>
</evidence>
<evidence type="ECO:0000313" key="9">
    <source>
        <dbReference type="EMBL" id="KJW12142.1"/>
    </source>
</evidence>
<comment type="subunit">
    <text evidence="8">Tetramer of two alpha and two beta subunits.</text>
</comment>
<name>A0A0F3RTM5_9LACO</name>
<dbReference type="GO" id="GO:0005829">
    <property type="term" value="C:cytosol"/>
    <property type="evidence" value="ECO:0007669"/>
    <property type="project" value="TreeGrafter"/>
</dbReference>
<keyword evidence="2 8" id="KW-0436">Ligase</keyword>